<dbReference type="GO" id="GO:0045892">
    <property type="term" value="P:negative regulation of DNA-templated transcription"/>
    <property type="evidence" value="ECO:0007669"/>
    <property type="project" value="TreeGrafter"/>
</dbReference>
<dbReference type="RefSeq" id="WP_073059284.1">
    <property type="nucleotide sequence ID" value="NZ_FQUS01000002.1"/>
</dbReference>
<dbReference type="CDD" id="cd07377">
    <property type="entry name" value="WHTH_GntR"/>
    <property type="match status" value="1"/>
</dbReference>
<name>A0A1M4UYT3_9BACT</name>
<dbReference type="GO" id="GO:0003700">
    <property type="term" value="F:DNA-binding transcription factor activity"/>
    <property type="evidence" value="ECO:0007669"/>
    <property type="project" value="InterPro"/>
</dbReference>
<keyword evidence="1" id="KW-0805">Transcription regulation</keyword>
<dbReference type="InterPro" id="IPR036388">
    <property type="entry name" value="WH-like_DNA-bd_sf"/>
</dbReference>
<reference evidence="5 6" key="1">
    <citation type="submission" date="2016-11" db="EMBL/GenBank/DDBJ databases">
        <authorList>
            <person name="Jaros S."/>
            <person name="Januszkiewicz K."/>
            <person name="Wedrychowicz H."/>
        </authorList>
    </citation>
    <scope>NUCLEOTIDE SEQUENCE [LARGE SCALE GENOMIC DNA]</scope>
    <source>
        <strain evidence="5 6">DSM 21986</strain>
    </source>
</reference>
<dbReference type="InterPro" id="IPR011663">
    <property type="entry name" value="UTRA"/>
</dbReference>
<dbReference type="Gene3D" id="1.10.10.10">
    <property type="entry name" value="Winged helix-like DNA-binding domain superfamily/Winged helix DNA-binding domain"/>
    <property type="match status" value="1"/>
</dbReference>
<dbReference type="Proteomes" id="UP000184041">
    <property type="component" value="Unassembled WGS sequence"/>
</dbReference>
<organism evidence="5 6">
    <name type="scientific">Fodinibius roseus</name>
    <dbReference type="NCBI Taxonomy" id="1194090"/>
    <lineage>
        <taxon>Bacteria</taxon>
        <taxon>Pseudomonadati</taxon>
        <taxon>Balneolota</taxon>
        <taxon>Balneolia</taxon>
        <taxon>Balneolales</taxon>
        <taxon>Balneolaceae</taxon>
        <taxon>Fodinibius</taxon>
    </lineage>
</organism>
<evidence type="ECO:0000256" key="2">
    <source>
        <dbReference type="ARBA" id="ARBA00023125"/>
    </source>
</evidence>
<accession>A0A1M4UYT3</accession>
<dbReference type="AlphaFoldDB" id="A0A1M4UYT3"/>
<evidence type="ECO:0000313" key="5">
    <source>
        <dbReference type="EMBL" id="SHE61818.1"/>
    </source>
</evidence>
<dbReference type="SUPFAM" id="SSF46785">
    <property type="entry name" value="Winged helix' DNA-binding domain"/>
    <property type="match status" value="1"/>
</dbReference>
<dbReference type="PROSITE" id="PS50949">
    <property type="entry name" value="HTH_GNTR"/>
    <property type="match status" value="1"/>
</dbReference>
<dbReference type="InterPro" id="IPR000524">
    <property type="entry name" value="Tscrpt_reg_HTH_GntR"/>
</dbReference>
<proteinExistence type="predicted"/>
<dbReference type="Gene3D" id="3.40.1410.10">
    <property type="entry name" value="Chorismate lyase-like"/>
    <property type="match status" value="1"/>
</dbReference>
<dbReference type="SMART" id="SM00866">
    <property type="entry name" value="UTRA"/>
    <property type="match status" value="1"/>
</dbReference>
<dbReference type="InterPro" id="IPR036390">
    <property type="entry name" value="WH_DNA-bd_sf"/>
</dbReference>
<dbReference type="PRINTS" id="PR00035">
    <property type="entry name" value="HTHGNTR"/>
</dbReference>
<dbReference type="FunFam" id="1.10.10.10:FF:000079">
    <property type="entry name" value="GntR family transcriptional regulator"/>
    <property type="match status" value="1"/>
</dbReference>
<dbReference type="InterPro" id="IPR050679">
    <property type="entry name" value="Bact_HTH_transcr_reg"/>
</dbReference>
<evidence type="ECO:0000313" key="6">
    <source>
        <dbReference type="Proteomes" id="UP000184041"/>
    </source>
</evidence>
<dbReference type="OrthoDB" id="9815017at2"/>
<dbReference type="GO" id="GO:0003677">
    <property type="term" value="F:DNA binding"/>
    <property type="evidence" value="ECO:0007669"/>
    <property type="project" value="UniProtKB-KW"/>
</dbReference>
<evidence type="ECO:0000259" key="4">
    <source>
        <dbReference type="PROSITE" id="PS50949"/>
    </source>
</evidence>
<dbReference type="Pfam" id="PF00392">
    <property type="entry name" value="GntR"/>
    <property type="match status" value="1"/>
</dbReference>
<keyword evidence="3" id="KW-0804">Transcription</keyword>
<keyword evidence="6" id="KW-1185">Reference proteome</keyword>
<dbReference type="PANTHER" id="PTHR44846">
    <property type="entry name" value="MANNOSYL-D-GLYCERATE TRANSPORT/METABOLISM SYSTEM REPRESSOR MNGR-RELATED"/>
    <property type="match status" value="1"/>
</dbReference>
<dbReference type="PANTHER" id="PTHR44846:SF1">
    <property type="entry name" value="MANNOSYL-D-GLYCERATE TRANSPORT_METABOLISM SYSTEM REPRESSOR MNGR-RELATED"/>
    <property type="match status" value="1"/>
</dbReference>
<sequence>MLKEGIPRHTQISEWLRSRIDESHYEADEKLPSENELCDKFDVSRVTVRRALQTLENEDLIYRCQGLGSFVTDHRSHHSFSTLNDFSEELAESGMKASSEVVSFTQKDIAGQHDILSSLEMQNKSLAVEIERIRLGDGQPIAFDSTWLPIFYGQLIEGYDLRHQTIFTILEEEFEIPIERGCYRIEAALANKKLATHLQINIHAPVLLITRISYTVGNKPVYYQQRYYRNDKMVFEMMADRTSASSSTQKENNITLKEFTPVFKEEK</sequence>
<keyword evidence="2" id="KW-0238">DNA-binding</keyword>
<dbReference type="SMART" id="SM00345">
    <property type="entry name" value="HTH_GNTR"/>
    <property type="match status" value="1"/>
</dbReference>
<dbReference type="SUPFAM" id="SSF64288">
    <property type="entry name" value="Chorismate lyase-like"/>
    <property type="match status" value="1"/>
</dbReference>
<dbReference type="EMBL" id="FQUS01000002">
    <property type="protein sequence ID" value="SHE61818.1"/>
    <property type="molecule type" value="Genomic_DNA"/>
</dbReference>
<dbReference type="InterPro" id="IPR028978">
    <property type="entry name" value="Chorismate_lyase_/UTRA_dom_sf"/>
</dbReference>
<protein>
    <submittedName>
        <fullName evidence="5">Transcriptional regulator, GntR family</fullName>
    </submittedName>
</protein>
<evidence type="ECO:0000256" key="3">
    <source>
        <dbReference type="ARBA" id="ARBA00023163"/>
    </source>
</evidence>
<evidence type="ECO:0000256" key="1">
    <source>
        <dbReference type="ARBA" id="ARBA00023015"/>
    </source>
</evidence>
<feature type="domain" description="HTH gntR-type" evidence="4">
    <location>
        <begin position="6"/>
        <end position="74"/>
    </location>
</feature>
<gene>
    <name evidence="5" type="ORF">SAMN05443144_102156</name>
</gene>
<dbReference type="Pfam" id="PF07702">
    <property type="entry name" value="UTRA"/>
    <property type="match status" value="1"/>
</dbReference>